<evidence type="ECO:0000256" key="4">
    <source>
        <dbReference type="ARBA" id="ARBA00022989"/>
    </source>
</evidence>
<dbReference type="Gene3D" id="1.10.3860.10">
    <property type="entry name" value="Sodium:dicarboxylate symporter"/>
    <property type="match status" value="1"/>
</dbReference>
<evidence type="ECO:0000313" key="7">
    <source>
        <dbReference type="EMBL" id="CAI5726423.1"/>
    </source>
</evidence>
<keyword evidence="3 6" id="KW-0812">Transmembrane</keyword>
<name>A0AAV0TSL2_HYABA</name>
<accession>A0AAV0TSL2</accession>
<dbReference type="GO" id="GO:0016020">
    <property type="term" value="C:membrane"/>
    <property type="evidence" value="ECO:0007669"/>
    <property type="project" value="UniProtKB-SubCell"/>
</dbReference>
<feature type="transmembrane region" description="Helical" evidence="6">
    <location>
        <begin position="64"/>
        <end position="91"/>
    </location>
</feature>
<evidence type="ECO:0000256" key="3">
    <source>
        <dbReference type="ARBA" id="ARBA00022692"/>
    </source>
</evidence>
<keyword evidence="2 6" id="KW-0813">Transport</keyword>
<evidence type="ECO:0000256" key="5">
    <source>
        <dbReference type="ARBA" id="ARBA00023136"/>
    </source>
</evidence>
<dbReference type="GO" id="GO:0015293">
    <property type="term" value="F:symporter activity"/>
    <property type="evidence" value="ECO:0007669"/>
    <property type="project" value="UniProtKB-UniRule"/>
</dbReference>
<evidence type="ECO:0000256" key="1">
    <source>
        <dbReference type="ARBA" id="ARBA00004141"/>
    </source>
</evidence>
<keyword evidence="5 6" id="KW-0472">Membrane</keyword>
<comment type="caution">
    <text evidence="7">The sequence shown here is derived from an EMBL/GenBank/DDBJ whole genome shotgun (WGS) entry which is preliminary data.</text>
</comment>
<evidence type="ECO:0000313" key="8">
    <source>
        <dbReference type="Proteomes" id="UP001162031"/>
    </source>
</evidence>
<dbReference type="InterPro" id="IPR001991">
    <property type="entry name" value="Na-dicarboxylate_symporter"/>
</dbReference>
<keyword evidence="8" id="KW-1185">Reference proteome</keyword>
<organism evidence="7 8">
    <name type="scientific">Hyaloperonospora brassicae</name>
    <name type="common">Brassica downy mildew</name>
    <name type="synonym">Peronospora brassicae</name>
    <dbReference type="NCBI Taxonomy" id="162125"/>
    <lineage>
        <taxon>Eukaryota</taxon>
        <taxon>Sar</taxon>
        <taxon>Stramenopiles</taxon>
        <taxon>Oomycota</taxon>
        <taxon>Peronosporomycetes</taxon>
        <taxon>Peronosporales</taxon>
        <taxon>Peronosporaceae</taxon>
        <taxon>Hyaloperonospora</taxon>
    </lineage>
</organism>
<reference evidence="7" key="1">
    <citation type="submission" date="2022-12" db="EMBL/GenBank/DDBJ databases">
        <authorList>
            <person name="Webb A."/>
        </authorList>
    </citation>
    <scope>NUCLEOTIDE SEQUENCE</scope>
    <source>
        <strain evidence="7">Hp1</strain>
    </source>
</reference>
<dbReference type="Pfam" id="PF00375">
    <property type="entry name" value="SDF"/>
    <property type="match status" value="1"/>
</dbReference>
<comment type="subcellular location">
    <subcellularLocation>
        <location evidence="1 6">Membrane</location>
        <topology evidence="1 6">Multi-pass membrane protein</topology>
    </subcellularLocation>
</comment>
<keyword evidence="6" id="KW-0769">Symport</keyword>
<comment type="caution">
    <text evidence="6">Lacks conserved residue(s) required for the propagation of feature annotation.</text>
</comment>
<evidence type="ECO:0000256" key="6">
    <source>
        <dbReference type="RuleBase" id="RU361216"/>
    </source>
</evidence>
<comment type="similarity">
    <text evidence="6">Belongs to the dicarboxylate/amino acid:cation symporter (DAACS) (TC 2.A.23) family.</text>
</comment>
<dbReference type="EMBL" id="CANTFL010000654">
    <property type="protein sequence ID" value="CAI5726423.1"/>
    <property type="molecule type" value="Genomic_DNA"/>
</dbReference>
<dbReference type="Proteomes" id="UP001162031">
    <property type="component" value="Unassembled WGS sequence"/>
</dbReference>
<feature type="transmembrane region" description="Helical" evidence="6">
    <location>
        <begin position="32"/>
        <end position="52"/>
    </location>
</feature>
<keyword evidence="4 6" id="KW-1133">Transmembrane helix</keyword>
<evidence type="ECO:0000256" key="2">
    <source>
        <dbReference type="ARBA" id="ARBA00022448"/>
    </source>
</evidence>
<dbReference type="InterPro" id="IPR036458">
    <property type="entry name" value="Na:dicarbo_symporter_sf"/>
</dbReference>
<dbReference type="SUPFAM" id="SSF118215">
    <property type="entry name" value="Proton glutamate symport protein"/>
    <property type="match status" value="1"/>
</dbReference>
<dbReference type="AlphaFoldDB" id="A0AAV0TSL2"/>
<sequence length="101" mass="11277">MLAYSFDEPASLNPLLELFREVNETLAHVAHYILRFTTVAIFSLLAGLLATSLDESVAVQPLKWVLIVVTTLVVTGLIHMLLNVPALFLLITRRNPFSFIL</sequence>
<proteinExistence type="inferred from homology"/>
<gene>
    <name evidence="7" type="ORF">HBR001_LOCUS3842</name>
</gene>
<protein>
    <recommendedName>
        <fullName evidence="6">Amino acid transporter</fullName>
    </recommendedName>
</protein>